<dbReference type="PANTHER" id="PTHR42760">
    <property type="entry name" value="SHORT-CHAIN DEHYDROGENASES/REDUCTASES FAMILY MEMBER"/>
    <property type="match status" value="1"/>
</dbReference>
<dbReference type="InterPro" id="IPR057326">
    <property type="entry name" value="KR_dom"/>
</dbReference>
<name>A0ABS2L0Q2_9MICO</name>
<dbReference type="SMART" id="SM00822">
    <property type="entry name" value="PKS_KR"/>
    <property type="match status" value="1"/>
</dbReference>
<comment type="caution">
    <text evidence="3">The sequence shown here is derived from an EMBL/GenBank/DDBJ whole genome shotgun (WGS) entry which is preliminary data.</text>
</comment>
<accession>A0ABS2L0Q2</accession>
<evidence type="ECO:0000256" key="1">
    <source>
        <dbReference type="ARBA" id="ARBA00006484"/>
    </source>
</evidence>
<dbReference type="Proteomes" id="UP000776164">
    <property type="component" value="Unassembled WGS sequence"/>
</dbReference>
<dbReference type="EC" id="1.1.1.69" evidence="3"/>
<comment type="similarity">
    <text evidence="1">Belongs to the short-chain dehydrogenases/reductases (SDR) family.</text>
</comment>
<feature type="domain" description="Ketoreductase" evidence="2">
    <location>
        <begin position="23"/>
        <end position="200"/>
    </location>
</feature>
<evidence type="ECO:0000259" key="2">
    <source>
        <dbReference type="SMART" id="SM00822"/>
    </source>
</evidence>
<reference evidence="3 4" key="1">
    <citation type="submission" date="2021-01" db="EMBL/GenBank/DDBJ databases">
        <title>Sequencing the genomes of 1000 actinobacteria strains.</title>
        <authorList>
            <person name="Klenk H.-P."/>
        </authorList>
    </citation>
    <scope>NUCLEOTIDE SEQUENCE [LARGE SCALE GENOMIC DNA]</scope>
    <source>
        <strain evidence="3 4">DSM 13057</strain>
    </source>
</reference>
<gene>
    <name evidence="3" type="ORF">JOE66_000291</name>
</gene>
<dbReference type="InterPro" id="IPR002347">
    <property type="entry name" value="SDR_fam"/>
</dbReference>
<dbReference type="Pfam" id="PF13561">
    <property type="entry name" value="adh_short_C2"/>
    <property type="match status" value="1"/>
</dbReference>
<proteinExistence type="inferred from homology"/>
<dbReference type="SUPFAM" id="SSF51735">
    <property type="entry name" value="NAD(P)-binding Rossmann-fold domains"/>
    <property type="match status" value="1"/>
</dbReference>
<dbReference type="PRINTS" id="PR00080">
    <property type="entry name" value="SDRFAMILY"/>
</dbReference>
<sequence length="264" mass="27471">MPLSDELTLESPTGSDWLGLCGARVLVVGSGGIGSECAKGYAAAGATVMIVDRDADSLAKLAAQPEFERPPITRTADLTQPGAGAEVVSEAIAAMGGLDILLHCVGINDRRPVLEFSEDEWENVMKVNLFTAFAVTQAAGRHMVAERAGRIVVLSSVSGLLAHKNHAPYAASKGGLNQMMRVMASEWASSGVSVNAIAPGYVETALTSNYLARPGVRDGLENLVPAGRLGSPGDIVGPALFLSSKRASFITGHVLYIDGGRTLI</sequence>
<dbReference type="InterPro" id="IPR036291">
    <property type="entry name" value="NAD(P)-bd_dom_sf"/>
</dbReference>
<dbReference type="Gene3D" id="3.40.50.720">
    <property type="entry name" value="NAD(P)-binding Rossmann-like Domain"/>
    <property type="match status" value="1"/>
</dbReference>
<evidence type="ECO:0000313" key="3">
    <source>
        <dbReference type="EMBL" id="MBM7470657.1"/>
    </source>
</evidence>
<dbReference type="InterPro" id="IPR020904">
    <property type="entry name" value="Sc_DH/Rdtase_CS"/>
</dbReference>
<keyword evidence="3" id="KW-0560">Oxidoreductase</keyword>
<dbReference type="RefSeq" id="WP_307826996.1">
    <property type="nucleotide sequence ID" value="NZ_BAAAHT010000018.1"/>
</dbReference>
<organism evidence="3 4">
    <name type="scientific">Subtercola frigoramans</name>
    <dbReference type="NCBI Taxonomy" id="120298"/>
    <lineage>
        <taxon>Bacteria</taxon>
        <taxon>Bacillati</taxon>
        <taxon>Actinomycetota</taxon>
        <taxon>Actinomycetes</taxon>
        <taxon>Micrococcales</taxon>
        <taxon>Microbacteriaceae</taxon>
        <taxon>Subtercola</taxon>
    </lineage>
</organism>
<protein>
    <submittedName>
        <fullName evidence="3">Gluconate 5-dehydrogenase</fullName>
        <ecNumber evidence="3">1.1.1.69</ecNumber>
    </submittedName>
</protein>
<dbReference type="GO" id="GO:0008874">
    <property type="term" value="F:gluconate 5-dehydrogenase activity"/>
    <property type="evidence" value="ECO:0007669"/>
    <property type="project" value="UniProtKB-EC"/>
</dbReference>
<evidence type="ECO:0000313" key="4">
    <source>
        <dbReference type="Proteomes" id="UP000776164"/>
    </source>
</evidence>
<dbReference type="EMBL" id="JAFBBU010000001">
    <property type="protein sequence ID" value="MBM7470657.1"/>
    <property type="molecule type" value="Genomic_DNA"/>
</dbReference>
<dbReference type="PRINTS" id="PR00081">
    <property type="entry name" value="GDHRDH"/>
</dbReference>
<keyword evidence="4" id="KW-1185">Reference proteome</keyword>
<dbReference type="CDD" id="cd05233">
    <property type="entry name" value="SDR_c"/>
    <property type="match status" value="1"/>
</dbReference>
<dbReference type="PROSITE" id="PS00061">
    <property type="entry name" value="ADH_SHORT"/>
    <property type="match status" value="1"/>
</dbReference>